<dbReference type="Proteomes" id="UP001501237">
    <property type="component" value="Unassembled WGS sequence"/>
</dbReference>
<evidence type="ECO:0000313" key="8">
    <source>
        <dbReference type="Proteomes" id="UP001501237"/>
    </source>
</evidence>
<dbReference type="InterPro" id="IPR001851">
    <property type="entry name" value="ABC_transp_permease"/>
</dbReference>
<dbReference type="PANTHER" id="PTHR43370:SF1">
    <property type="entry name" value="GUANOSINE ABC TRANSPORTER PERMEASE PROTEIN NUPQ"/>
    <property type="match status" value="1"/>
</dbReference>
<evidence type="ECO:0000256" key="4">
    <source>
        <dbReference type="ARBA" id="ARBA00022989"/>
    </source>
</evidence>
<feature type="transmembrane region" description="Helical" evidence="6">
    <location>
        <begin position="268"/>
        <end position="285"/>
    </location>
</feature>
<feature type="transmembrane region" description="Helical" evidence="6">
    <location>
        <begin position="390"/>
        <end position="411"/>
    </location>
</feature>
<dbReference type="Pfam" id="PF02653">
    <property type="entry name" value="BPD_transp_2"/>
    <property type="match status" value="1"/>
</dbReference>
<keyword evidence="8" id="KW-1185">Reference proteome</keyword>
<feature type="transmembrane region" description="Helical" evidence="6">
    <location>
        <begin position="125"/>
        <end position="147"/>
    </location>
</feature>
<evidence type="ECO:0000256" key="6">
    <source>
        <dbReference type="SAM" id="Phobius"/>
    </source>
</evidence>
<sequence length="427" mass="44075">MATATVGAAPGIGAMSKGRLYGGVSMIVLGLYGLWAFGLGSRTSDGVKSEFSLNLTTATGLKAPDITVPAAATAIVLCLLAAAMGVIKLARPLSKRVNGTVTGLFFVFYVLAFLVWATAAQTLNVASILEATVLGAVPLVLGALAGVLGERSGVINVAIEGQFLLGACAASFCGSLTGSLVAGLIAGCLVGALWGLLLAVFAQRYLVEQVVLGVVLTMLATGLTGFFYERVMRVDPEKYNSALSFAKVQIPVLSKIPVIGPVLFDQNVLVYVTMILIAVVHVALFHTKWGLRTRAVGEHPTAADTVGINVIRTRYVNMAVGGLLAGLGGVWLTIGLNISFNKNMAAGQGFIALAALIFGRWSPVGALWAALLFGFAGGLSNAVQPLQTPVPTAFLTMLPYLATIFAVAGLVGHVKAPAADGQPYVKS</sequence>
<keyword evidence="5 6" id="KW-0472">Membrane</keyword>
<feature type="transmembrane region" description="Helical" evidence="6">
    <location>
        <begin position="209"/>
        <end position="228"/>
    </location>
</feature>
<evidence type="ECO:0000256" key="2">
    <source>
        <dbReference type="ARBA" id="ARBA00022475"/>
    </source>
</evidence>
<organism evidence="7 8">
    <name type="scientific">Actinocorallia longicatena</name>
    <dbReference type="NCBI Taxonomy" id="111803"/>
    <lineage>
        <taxon>Bacteria</taxon>
        <taxon>Bacillati</taxon>
        <taxon>Actinomycetota</taxon>
        <taxon>Actinomycetes</taxon>
        <taxon>Streptosporangiales</taxon>
        <taxon>Thermomonosporaceae</taxon>
        <taxon>Actinocorallia</taxon>
    </lineage>
</organism>
<gene>
    <name evidence="7" type="ORF">GCM10010468_69500</name>
</gene>
<dbReference type="EMBL" id="BAAAUV010000028">
    <property type="protein sequence ID" value="GAA3235603.1"/>
    <property type="molecule type" value="Genomic_DNA"/>
</dbReference>
<keyword evidence="2" id="KW-1003">Cell membrane</keyword>
<evidence type="ECO:0000256" key="5">
    <source>
        <dbReference type="ARBA" id="ARBA00023136"/>
    </source>
</evidence>
<evidence type="ECO:0000256" key="3">
    <source>
        <dbReference type="ARBA" id="ARBA00022692"/>
    </source>
</evidence>
<dbReference type="PANTHER" id="PTHR43370">
    <property type="entry name" value="SUGAR ABC TRANSPORTER INTEGRAL MEMBRANE PROTEIN-RELATED"/>
    <property type="match status" value="1"/>
</dbReference>
<protein>
    <submittedName>
        <fullName evidence="7">ABC transporter permease</fullName>
    </submittedName>
</protein>
<feature type="transmembrane region" description="Helical" evidence="6">
    <location>
        <begin position="99"/>
        <end position="119"/>
    </location>
</feature>
<name>A0ABP6QJH7_9ACTN</name>
<feature type="transmembrane region" description="Helical" evidence="6">
    <location>
        <begin position="366"/>
        <end position="384"/>
    </location>
</feature>
<feature type="transmembrane region" description="Helical" evidence="6">
    <location>
        <begin position="66"/>
        <end position="87"/>
    </location>
</feature>
<keyword evidence="4 6" id="KW-1133">Transmembrane helix</keyword>
<comment type="subcellular location">
    <subcellularLocation>
        <location evidence="1">Cell membrane</location>
        <topology evidence="1">Multi-pass membrane protein</topology>
    </subcellularLocation>
</comment>
<feature type="transmembrane region" description="Helical" evidence="6">
    <location>
        <begin position="20"/>
        <end position="38"/>
    </location>
</feature>
<dbReference type="CDD" id="cd06580">
    <property type="entry name" value="TM_PBP1_transp_TpRbsC_like"/>
    <property type="match status" value="1"/>
</dbReference>
<reference evidence="8" key="1">
    <citation type="journal article" date="2019" name="Int. J. Syst. Evol. Microbiol.">
        <title>The Global Catalogue of Microorganisms (GCM) 10K type strain sequencing project: providing services to taxonomists for standard genome sequencing and annotation.</title>
        <authorList>
            <consortium name="The Broad Institute Genomics Platform"/>
            <consortium name="The Broad Institute Genome Sequencing Center for Infectious Disease"/>
            <person name="Wu L."/>
            <person name="Ma J."/>
        </authorList>
    </citation>
    <scope>NUCLEOTIDE SEQUENCE [LARGE SCALE GENOMIC DNA]</scope>
    <source>
        <strain evidence="8">JCM 9377</strain>
    </source>
</reference>
<feature type="transmembrane region" description="Helical" evidence="6">
    <location>
        <begin position="154"/>
        <end position="172"/>
    </location>
</feature>
<keyword evidence="3 6" id="KW-0812">Transmembrane</keyword>
<proteinExistence type="predicted"/>
<accession>A0ABP6QJH7</accession>
<feature type="transmembrane region" description="Helical" evidence="6">
    <location>
        <begin position="315"/>
        <end position="334"/>
    </location>
</feature>
<comment type="caution">
    <text evidence="7">The sequence shown here is derived from an EMBL/GenBank/DDBJ whole genome shotgun (WGS) entry which is preliminary data.</text>
</comment>
<evidence type="ECO:0000313" key="7">
    <source>
        <dbReference type="EMBL" id="GAA3235603.1"/>
    </source>
</evidence>
<feature type="transmembrane region" description="Helical" evidence="6">
    <location>
        <begin position="178"/>
        <end position="202"/>
    </location>
</feature>
<evidence type="ECO:0000256" key="1">
    <source>
        <dbReference type="ARBA" id="ARBA00004651"/>
    </source>
</evidence>